<feature type="compositionally biased region" description="Polar residues" evidence="1">
    <location>
        <begin position="44"/>
        <end position="55"/>
    </location>
</feature>
<feature type="region of interest" description="Disordered" evidence="1">
    <location>
        <begin position="95"/>
        <end position="125"/>
    </location>
</feature>
<comment type="caution">
    <text evidence="2">The sequence shown here is derived from an EMBL/GenBank/DDBJ whole genome shotgun (WGS) entry which is preliminary data.</text>
</comment>
<keyword evidence="3" id="KW-1185">Reference proteome</keyword>
<gene>
    <name evidence="2" type="ORF">C9374_010138</name>
</gene>
<name>A0AA88GIE0_NAELO</name>
<evidence type="ECO:0000313" key="3">
    <source>
        <dbReference type="Proteomes" id="UP000816034"/>
    </source>
</evidence>
<feature type="region of interest" description="Disordered" evidence="1">
    <location>
        <begin position="423"/>
        <end position="447"/>
    </location>
</feature>
<feature type="compositionally biased region" description="Low complexity" evidence="1">
    <location>
        <begin position="171"/>
        <end position="184"/>
    </location>
</feature>
<protein>
    <submittedName>
        <fullName evidence="2">Uncharacterized protein</fullName>
    </submittedName>
</protein>
<evidence type="ECO:0000313" key="2">
    <source>
        <dbReference type="EMBL" id="KAG2375134.1"/>
    </source>
</evidence>
<feature type="compositionally biased region" description="Basic residues" evidence="1">
    <location>
        <begin position="435"/>
        <end position="447"/>
    </location>
</feature>
<reference evidence="2 3" key="1">
    <citation type="journal article" date="2018" name="BMC Genomics">
        <title>The genome of Naegleria lovaniensis, the basis for a comparative approach to unravel pathogenicity factors of the human pathogenic amoeba N. fowleri.</title>
        <authorList>
            <person name="Liechti N."/>
            <person name="Schurch N."/>
            <person name="Bruggmann R."/>
            <person name="Wittwer M."/>
        </authorList>
    </citation>
    <scope>NUCLEOTIDE SEQUENCE [LARGE SCALE GENOMIC DNA]</scope>
    <source>
        <strain evidence="2 3">ATCC 30569</strain>
    </source>
</reference>
<feature type="compositionally biased region" description="Basic and acidic residues" evidence="1">
    <location>
        <begin position="424"/>
        <end position="434"/>
    </location>
</feature>
<dbReference type="RefSeq" id="XP_044544308.1">
    <property type="nucleotide sequence ID" value="XM_044685649.1"/>
</dbReference>
<accession>A0AA88GIE0</accession>
<dbReference type="GeneID" id="68102592"/>
<dbReference type="Proteomes" id="UP000816034">
    <property type="component" value="Unassembled WGS sequence"/>
</dbReference>
<dbReference type="AlphaFoldDB" id="A0AA88GIE0"/>
<proteinExistence type="predicted"/>
<dbReference type="EMBL" id="PYSW02000040">
    <property type="protein sequence ID" value="KAG2375134.1"/>
    <property type="molecule type" value="Genomic_DNA"/>
</dbReference>
<evidence type="ECO:0000256" key="1">
    <source>
        <dbReference type="SAM" id="MobiDB-lite"/>
    </source>
</evidence>
<organism evidence="2 3">
    <name type="scientific">Naegleria lovaniensis</name>
    <name type="common">Amoeba</name>
    <dbReference type="NCBI Taxonomy" id="51637"/>
    <lineage>
        <taxon>Eukaryota</taxon>
        <taxon>Discoba</taxon>
        <taxon>Heterolobosea</taxon>
        <taxon>Tetramitia</taxon>
        <taxon>Eutetramitia</taxon>
        <taxon>Vahlkampfiidae</taxon>
        <taxon>Naegleria</taxon>
    </lineage>
</organism>
<feature type="compositionally biased region" description="Polar residues" evidence="1">
    <location>
        <begin position="103"/>
        <end position="125"/>
    </location>
</feature>
<feature type="region of interest" description="Disordered" evidence="1">
    <location>
        <begin position="1"/>
        <end position="68"/>
    </location>
</feature>
<feature type="region of interest" description="Disordered" evidence="1">
    <location>
        <begin position="171"/>
        <end position="194"/>
    </location>
</feature>
<sequence>MMPSHHHSNGSLSDRGGATHKCHPVSSRNTQQHNPRFLEINGTCALTGSTPSNPLASEEEEQDPNNSIRACKSLNSTPKKKKQCFAALPDLQVSPSPRIAFSPINTKESNQNGGTNSQSPTTSSVCNYDGCKNSREPSSIAMFLSPSHRYSLSTEPSSTSVLSATSSIMNGSNSNTMNSNVSPSKGNGKLAPGPLLREVSQTSMLGAKRRTKNIMDSAVSNLRREIDCSRMRTMESYNSIVQKKKEIKKDPKFETHLHCYAQNRLGQELAQVSYVQDNNKILDVDDLLNGIFDIDEAKRIRATKMKTNLHHSHPHGHCLLNTHPISASINNHNSLSNALFMKEQMKAASKSPRLQENPNFSQQYAKFLTNKSVKLISDLRKSTEQNSRAVQDVLAYQQTVDPELKAKVKKNLELMRNSLSLMEKAQEKKAEQRKRLLSSRRQHRQSK</sequence>